<dbReference type="GO" id="GO:0016757">
    <property type="term" value="F:glycosyltransferase activity"/>
    <property type="evidence" value="ECO:0007669"/>
    <property type="project" value="InterPro"/>
</dbReference>
<dbReference type="SUPFAM" id="SSF53756">
    <property type="entry name" value="UDP-Glycosyltransferase/glycogen phosphorylase"/>
    <property type="match status" value="1"/>
</dbReference>
<proteinExistence type="predicted"/>
<dbReference type="Gene3D" id="3.40.50.2000">
    <property type="entry name" value="Glycogen Phosphorylase B"/>
    <property type="match status" value="2"/>
</dbReference>
<protein>
    <recommendedName>
        <fullName evidence="1">Glycosyl transferase family 1 domain-containing protein</fullName>
    </recommendedName>
</protein>
<evidence type="ECO:0000259" key="1">
    <source>
        <dbReference type="Pfam" id="PF00534"/>
    </source>
</evidence>
<dbReference type="InterPro" id="IPR001296">
    <property type="entry name" value="Glyco_trans_1"/>
</dbReference>
<reference evidence="2" key="1">
    <citation type="journal article" date="2014" name="Front. Microbiol.">
        <title>High frequency of phylogenetically diverse reductive dehalogenase-homologous genes in deep subseafloor sedimentary metagenomes.</title>
        <authorList>
            <person name="Kawai M."/>
            <person name="Futagami T."/>
            <person name="Toyoda A."/>
            <person name="Takaki Y."/>
            <person name="Nishi S."/>
            <person name="Hori S."/>
            <person name="Arai W."/>
            <person name="Tsubouchi T."/>
            <person name="Morono Y."/>
            <person name="Uchiyama I."/>
            <person name="Ito T."/>
            <person name="Fujiyama A."/>
            <person name="Inagaki F."/>
            <person name="Takami H."/>
        </authorList>
    </citation>
    <scope>NUCLEOTIDE SEQUENCE</scope>
    <source>
        <strain evidence="2">Expedition CK06-06</strain>
    </source>
</reference>
<name>X1DQN0_9ZZZZ</name>
<dbReference type="Pfam" id="PF00534">
    <property type="entry name" value="Glycos_transf_1"/>
    <property type="match status" value="1"/>
</dbReference>
<gene>
    <name evidence="2" type="ORF">S01H4_37246</name>
</gene>
<dbReference type="AlphaFoldDB" id="X1DQN0"/>
<sequence>MMELIEEGKNGLLFEPGNIEDLRKKILYLIENPKLIIPMRRYAREIAEKKYSSEVGYKNLMQIYNRLLSPSEF</sequence>
<comment type="caution">
    <text evidence="2">The sequence shown here is derived from an EMBL/GenBank/DDBJ whole genome shotgun (WGS) entry which is preliminary data.</text>
</comment>
<feature type="domain" description="Glycosyl transferase family 1" evidence="1">
    <location>
        <begin position="2"/>
        <end position="46"/>
    </location>
</feature>
<evidence type="ECO:0000313" key="2">
    <source>
        <dbReference type="EMBL" id="GAG98731.1"/>
    </source>
</evidence>
<organism evidence="2">
    <name type="scientific">marine sediment metagenome</name>
    <dbReference type="NCBI Taxonomy" id="412755"/>
    <lineage>
        <taxon>unclassified sequences</taxon>
        <taxon>metagenomes</taxon>
        <taxon>ecological metagenomes</taxon>
    </lineage>
</organism>
<accession>X1DQN0</accession>
<dbReference type="EMBL" id="BART01019991">
    <property type="protein sequence ID" value="GAG98731.1"/>
    <property type="molecule type" value="Genomic_DNA"/>
</dbReference>